<dbReference type="AlphaFoldDB" id="A0A2P4Z8L0"/>
<name>A0A2P4Z8L0_9HYPO</name>
<dbReference type="RefSeq" id="XP_024404439.1">
    <property type="nucleotide sequence ID" value="XM_024550810.1"/>
</dbReference>
<dbReference type="InterPro" id="IPR014710">
    <property type="entry name" value="RmlC-like_jellyroll"/>
</dbReference>
<accession>A0A2P4Z8L0</accession>
<evidence type="ECO:0008006" key="3">
    <source>
        <dbReference type="Google" id="ProtNLM"/>
    </source>
</evidence>
<dbReference type="EMBL" id="JPDN02000064">
    <property type="protein sequence ID" value="PON20620.1"/>
    <property type="molecule type" value="Genomic_DNA"/>
</dbReference>
<protein>
    <recommendedName>
        <fullName evidence="3">Cupin 2 conserved barrel domain-containing protein</fullName>
    </recommendedName>
</protein>
<evidence type="ECO:0000313" key="1">
    <source>
        <dbReference type="EMBL" id="PON20620.1"/>
    </source>
</evidence>
<keyword evidence="2" id="KW-1185">Reference proteome</keyword>
<organism evidence="1 2">
    <name type="scientific">Trichoderma gamsii</name>
    <dbReference type="NCBI Taxonomy" id="398673"/>
    <lineage>
        <taxon>Eukaryota</taxon>
        <taxon>Fungi</taxon>
        <taxon>Dikarya</taxon>
        <taxon>Ascomycota</taxon>
        <taxon>Pezizomycotina</taxon>
        <taxon>Sordariomycetes</taxon>
        <taxon>Hypocreomycetidae</taxon>
        <taxon>Hypocreales</taxon>
        <taxon>Hypocreaceae</taxon>
        <taxon>Trichoderma</taxon>
    </lineage>
</organism>
<dbReference type="SUPFAM" id="SSF51182">
    <property type="entry name" value="RmlC-like cupins"/>
    <property type="match status" value="1"/>
</dbReference>
<evidence type="ECO:0000313" key="2">
    <source>
        <dbReference type="Proteomes" id="UP000054821"/>
    </source>
</evidence>
<dbReference type="InterPro" id="IPR011051">
    <property type="entry name" value="RmlC_Cupin_sf"/>
</dbReference>
<dbReference type="STRING" id="398673.A0A2P4Z8L0"/>
<reference evidence="1 2" key="1">
    <citation type="journal article" date="2016" name="Genome Announc.">
        <title>Draft Whole-Genome Sequence of Trichoderma gamsii T6085, a Promising Biocontrol Agent of Fusarium Head Blight on Wheat.</title>
        <authorList>
            <person name="Baroncelli R."/>
            <person name="Zapparata A."/>
            <person name="Piaggeschi G."/>
            <person name="Sarrocco S."/>
            <person name="Vannacci G."/>
        </authorList>
    </citation>
    <scope>NUCLEOTIDE SEQUENCE [LARGE SCALE GENOMIC DNA]</scope>
    <source>
        <strain evidence="1 2">T6085</strain>
    </source>
</reference>
<proteinExistence type="predicted"/>
<dbReference type="GeneID" id="36347910"/>
<dbReference type="Gene3D" id="2.60.120.10">
    <property type="entry name" value="Jelly Rolls"/>
    <property type="match status" value="2"/>
</dbReference>
<dbReference type="Proteomes" id="UP000054821">
    <property type="component" value="Unassembled WGS sequence"/>
</dbReference>
<gene>
    <name evidence="1" type="ORF">TGAM01_v210494</name>
</gene>
<sequence>MAISIHTLRPEWRKSYEACHVEIPRKDDAVYVDCSVKLISQKLTIRYLAFDSPEEVINLQHHPEAYTAYIVCSGHFKFWNGNTCRHLQGGDFAFIPPGTTYGYQPLAPNSELLRFKTLEDQTDLLQAMRQFHSNCFSSHPGQREVASVDAKVTCVPGSCRLPDLTCFSETENTIPIIVEPYFLRLPVSPRWIFGGVMTRPCVKATHCEGKFSISAMETSDAHRVQPFLNRWLSFTRVDHCFCVVEGTFKIKFRGHVEWTLIRGGQAITVPARQGFTVDVGSGFLRLVTITNGTGIDELICKAGYQCASLTLPETVSCWDGWDEVRFISACSEVGALLG</sequence>
<comment type="caution">
    <text evidence="1">The sequence shown here is derived from an EMBL/GenBank/DDBJ whole genome shotgun (WGS) entry which is preliminary data.</text>
</comment>